<protein>
    <submittedName>
        <fullName evidence="2">Uncharacterized protein</fullName>
    </submittedName>
</protein>
<accession>A0A2T0FMG8</accession>
<feature type="compositionally biased region" description="Basic and acidic residues" evidence="1">
    <location>
        <begin position="65"/>
        <end position="74"/>
    </location>
</feature>
<dbReference type="EMBL" id="NDIQ01000022">
    <property type="protein sequence ID" value="PRT56193.1"/>
    <property type="molecule type" value="Genomic_DNA"/>
</dbReference>
<evidence type="ECO:0000313" key="3">
    <source>
        <dbReference type="Proteomes" id="UP000238350"/>
    </source>
</evidence>
<sequence length="132" mass="14463">MSAGKKLLIAGALGGAAYWYYLKLEDERRLQQAHLNAQSLGRKVDNAASDTKAYVQNKYQESVDAAEKQKKALGDKLTQAQRNSEDKLNELSSSAQQQKDAFIKNVDDAVVTAGDKSKGWIDSTVGWVTGKK</sequence>
<dbReference type="GeneID" id="36517561"/>
<keyword evidence="3" id="KW-1185">Reference proteome</keyword>
<name>A0A2T0FMG8_9ASCO</name>
<dbReference type="AlphaFoldDB" id="A0A2T0FMG8"/>
<feature type="region of interest" description="Disordered" evidence="1">
    <location>
        <begin position="65"/>
        <end position="94"/>
    </location>
</feature>
<evidence type="ECO:0000313" key="2">
    <source>
        <dbReference type="EMBL" id="PRT56193.1"/>
    </source>
</evidence>
<gene>
    <name evidence="2" type="ORF">B9G98_03813</name>
</gene>
<dbReference type="RefSeq" id="XP_024666138.1">
    <property type="nucleotide sequence ID" value="XM_024810370.1"/>
</dbReference>
<comment type="caution">
    <text evidence="2">The sequence shown here is derived from an EMBL/GenBank/DDBJ whole genome shotgun (WGS) entry which is preliminary data.</text>
</comment>
<organism evidence="2 3">
    <name type="scientific">Wickerhamiella sorbophila</name>
    <dbReference type="NCBI Taxonomy" id="45607"/>
    <lineage>
        <taxon>Eukaryota</taxon>
        <taxon>Fungi</taxon>
        <taxon>Dikarya</taxon>
        <taxon>Ascomycota</taxon>
        <taxon>Saccharomycotina</taxon>
        <taxon>Dipodascomycetes</taxon>
        <taxon>Dipodascales</taxon>
        <taxon>Trichomonascaceae</taxon>
        <taxon>Wickerhamiella</taxon>
    </lineage>
</organism>
<proteinExistence type="predicted"/>
<dbReference type="Proteomes" id="UP000238350">
    <property type="component" value="Unassembled WGS sequence"/>
</dbReference>
<reference evidence="2 3" key="1">
    <citation type="submission" date="2017-04" db="EMBL/GenBank/DDBJ databases">
        <title>Genome sequencing of [Candida] sorbophila.</title>
        <authorList>
            <person name="Ahn J.O."/>
        </authorList>
    </citation>
    <scope>NUCLEOTIDE SEQUENCE [LARGE SCALE GENOMIC DNA]</scope>
    <source>
        <strain evidence="2 3">DS02</strain>
    </source>
</reference>
<evidence type="ECO:0000256" key="1">
    <source>
        <dbReference type="SAM" id="MobiDB-lite"/>
    </source>
</evidence>